<dbReference type="GO" id="GO:0080019">
    <property type="term" value="F:alcohol-forming very long-chain fatty acyl-CoA reductase activity"/>
    <property type="evidence" value="ECO:0007669"/>
    <property type="project" value="InterPro"/>
</dbReference>
<proteinExistence type="inferred from homology"/>
<dbReference type="InterPro" id="IPR026055">
    <property type="entry name" value="FAR"/>
</dbReference>
<dbReference type="GO" id="GO:0035336">
    <property type="term" value="P:long-chain fatty-acyl-CoA metabolic process"/>
    <property type="evidence" value="ECO:0007669"/>
    <property type="project" value="TreeGrafter"/>
</dbReference>
<dbReference type="OrthoDB" id="429813at2759"/>
<evidence type="ECO:0000313" key="13">
    <source>
        <dbReference type="EMBL" id="KOC63098.1"/>
    </source>
</evidence>
<dbReference type="SUPFAM" id="SSF51735">
    <property type="entry name" value="NAD(P)-binding Rossmann-fold domains"/>
    <property type="match status" value="2"/>
</dbReference>
<evidence type="ECO:0000259" key="11">
    <source>
        <dbReference type="Pfam" id="PF03015"/>
    </source>
</evidence>
<keyword evidence="6 10" id="KW-1133">Transmembrane helix</keyword>
<feature type="domain" description="Thioester reductase (TE)" evidence="12">
    <location>
        <begin position="420"/>
        <end position="688"/>
    </location>
</feature>
<dbReference type="EC" id="1.2.1.84" evidence="10"/>
<accession>A0A0L7QWU6</accession>
<feature type="domain" description="Thioester reductase (TE)" evidence="12">
    <location>
        <begin position="16"/>
        <end position="284"/>
    </location>
</feature>
<dbReference type="FunFam" id="3.40.50.720:FF:000143">
    <property type="entry name" value="Fatty acyl-CoA reductase"/>
    <property type="match status" value="2"/>
</dbReference>
<keyword evidence="14" id="KW-1185">Reference proteome</keyword>
<sequence length="905" mass="102615">MASNVVNFYNGKTVFITGGTGFLGICLIEKLLRSFPDLKNIYLLIRPKKGKQIEERLEELKENSVFNRLKEENKTDLFKKLIPVAGDVGQENLGLSSADRLTLVEDVQIVLHSAATLDFEADLKSTTNINLLGTRRVVQLCQEIRDLKALVHVSSAFVNAVLTEAEERVYPTPFDVNELLIIVEKLDDATLEAETPNILKDHPNSYTFTKHLAEHEVKNGKIPAVIVRPSMITGAWKEPVEGWTISKNGPQGFLMGASKGVVRRLPVAKQLIYDYIPVDIVVNNLITAAYAVNQDSLVRLHTNVNNSLDRLKRFIFTEWKFHNPRMIELHESLSEIDKELFNLDIKSLVWEDYFVDLTQGVRTYLHKESPKTLEKARSKDKINGCSLGFASRIISASPEMASEDVAESVSEWFHGRNIFVTGGTGFMGKVLIYKLLLSCHNLGNIFVLIRKKKEVDPQTRLQHIIQQEPFKLIKEKYPDRLKKLILVAGDTTSEDLALSTADKQRLIKEVSVIFHMAANVKFDLPLKEAVKINTVGTMNILNLAKQIPNLQSFIHVSTSYCQCTEEVLEEKNYSCIVQPEKVVDTVNNMTDDVLKAMTQTILNGQPNTYAFSKALSEDLVQRSGLPAGVARPSIVVASWKEPAPGWVENMNGPTGLMIGAGKGVIRTVLCNYNYMLNLIPCDMAINAIIALAWKVGKEKPEKPMFMNVTCGAENPISWGYAVDTGKKHATTYPFTGLLWYPGGSITTLKFYHWIRVIFFHFIPAYLLDALIVLSGNKPFLVRVQHKVNAGIEMIQYYTTKEWVFRNERMQELQDELNPADREEFFMNTKAISWDDYLLRYILGTRQYCLKDDPSTLPRARKVLRCLYFADWFLKIGLLIFFTWFIYSWISPCGEITATKFEINEI</sequence>
<organism evidence="13 14">
    <name type="scientific">Habropoda laboriosa</name>
    <dbReference type="NCBI Taxonomy" id="597456"/>
    <lineage>
        <taxon>Eukaryota</taxon>
        <taxon>Metazoa</taxon>
        <taxon>Ecdysozoa</taxon>
        <taxon>Arthropoda</taxon>
        <taxon>Hexapoda</taxon>
        <taxon>Insecta</taxon>
        <taxon>Pterygota</taxon>
        <taxon>Neoptera</taxon>
        <taxon>Endopterygota</taxon>
        <taxon>Hymenoptera</taxon>
        <taxon>Apocrita</taxon>
        <taxon>Aculeata</taxon>
        <taxon>Apoidea</taxon>
        <taxon>Anthophila</taxon>
        <taxon>Apidae</taxon>
        <taxon>Habropoda</taxon>
    </lineage>
</organism>
<dbReference type="InterPro" id="IPR033640">
    <property type="entry name" value="FAR_C"/>
</dbReference>
<evidence type="ECO:0000313" key="14">
    <source>
        <dbReference type="Proteomes" id="UP000053825"/>
    </source>
</evidence>
<gene>
    <name evidence="13" type="ORF">WH47_03893</name>
</gene>
<evidence type="ECO:0000256" key="10">
    <source>
        <dbReference type="RuleBase" id="RU363097"/>
    </source>
</evidence>
<evidence type="ECO:0000256" key="4">
    <source>
        <dbReference type="ARBA" id="ARBA00022692"/>
    </source>
</evidence>
<dbReference type="Pfam" id="PF07993">
    <property type="entry name" value="NAD_binding_4"/>
    <property type="match status" value="2"/>
</dbReference>
<dbReference type="GO" id="GO:0005777">
    <property type="term" value="C:peroxisome"/>
    <property type="evidence" value="ECO:0007669"/>
    <property type="project" value="TreeGrafter"/>
</dbReference>
<dbReference type="GO" id="GO:0016020">
    <property type="term" value="C:membrane"/>
    <property type="evidence" value="ECO:0007669"/>
    <property type="project" value="UniProtKB-SubCell"/>
</dbReference>
<dbReference type="InterPro" id="IPR013120">
    <property type="entry name" value="FAR_NAD-bd"/>
</dbReference>
<name>A0A0L7QWU6_9HYME</name>
<comment type="function">
    <text evidence="10">Catalyzes the reduction of fatty acyl-CoA to fatty alcohols.</text>
</comment>
<dbReference type="CDD" id="cd09071">
    <property type="entry name" value="FAR_C"/>
    <property type="match status" value="2"/>
</dbReference>
<dbReference type="EMBL" id="KQ414706">
    <property type="protein sequence ID" value="KOC63098.1"/>
    <property type="molecule type" value="Genomic_DNA"/>
</dbReference>
<evidence type="ECO:0000256" key="2">
    <source>
        <dbReference type="ARBA" id="ARBA00005928"/>
    </source>
</evidence>
<dbReference type="AlphaFoldDB" id="A0A0L7QWU6"/>
<comment type="subcellular location">
    <subcellularLocation>
        <location evidence="1">Membrane</location>
        <topology evidence="1">Multi-pass membrane protein</topology>
    </subcellularLocation>
</comment>
<dbReference type="Gene3D" id="3.40.50.720">
    <property type="entry name" value="NAD(P)-binding Rossmann-like Domain"/>
    <property type="match status" value="2"/>
</dbReference>
<keyword evidence="4 10" id="KW-0812">Transmembrane</keyword>
<evidence type="ECO:0000259" key="12">
    <source>
        <dbReference type="Pfam" id="PF07993"/>
    </source>
</evidence>
<protein>
    <recommendedName>
        <fullName evidence="10">Fatty acyl-CoA reductase</fullName>
        <ecNumber evidence="10">1.2.1.84</ecNumber>
    </recommendedName>
</protein>
<dbReference type="Proteomes" id="UP000053825">
    <property type="component" value="Unassembled WGS sequence"/>
</dbReference>
<keyword evidence="5 10" id="KW-0521">NADP</keyword>
<dbReference type="InterPro" id="IPR036291">
    <property type="entry name" value="NAD(P)-bd_dom_sf"/>
</dbReference>
<evidence type="ECO:0000256" key="8">
    <source>
        <dbReference type="ARBA" id="ARBA00023136"/>
    </source>
</evidence>
<keyword evidence="7 10" id="KW-0443">Lipid metabolism</keyword>
<dbReference type="CDD" id="cd05236">
    <property type="entry name" value="FAR-N_SDR_e"/>
    <property type="match status" value="2"/>
</dbReference>
<reference evidence="13 14" key="1">
    <citation type="submission" date="2015-07" db="EMBL/GenBank/DDBJ databases">
        <title>The genome of Habropoda laboriosa.</title>
        <authorList>
            <person name="Pan H."/>
            <person name="Kapheim K."/>
        </authorList>
    </citation>
    <scope>NUCLEOTIDE SEQUENCE [LARGE SCALE GENOMIC DNA]</scope>
    <source>
        <strain evidence="13">0110345459</strain>
    </source>
</reference>
<evidence type="ECO:0000256" key="3">
    <source>
        <dbReference type="ARBA" id="ARBA00022516"/>
    </source>
</evidence>
<evidence type="ECO:0000256" key="5">
    <source>
        <dbReference type="ARBA" id="ARBA00022857"/>
    </source>
</evidence>
<keyword evidence="3 10" id="KW-0444">Lipid biosynthesis</keyword>
<dbReference type="PANTHER" id="PTHR11011:SF116">
    <property type="entry name" value="FATTY ACYL-COA REDUCTASE CG5065-RELATED"/>
    <property type="match status" value="1"/>
</dbReference>
<evidence type="ECO:0000256" key="7">
    <source>
        <dbReference type="ARBA" id="ARBA00023098"/>
    </source>
</evidence>
<dbReference type="PANTHER" id="PTHR11011">
    <property type="entry name" value="MALE STERILITY PROTEIN 2-RELATED"/>
    <property type="match status" value="1"/>
</dbReference>
<keyword evidence="10" id="KW-0560">Oxidoreductase</keyword>
<dbReference type="Pfam" id="PF03015">
    <property type="entry name" value="Sterile"/>
    <property type="match status" value="2"/>
</dbReference>
<keyword evidence="8 10" id="KW-0472">Membrane</keyword>
<feature type="domain" description="Fatty acyl-CoA reductase C-terminal" evidence="11">
    <location>
        <begin position="293"/>
        <end position="368"/>
    </location>
</feature>
<evidence type="ECO:0000256" key="6">
    <source>
        <dbReference type="ARBA" id="ARBA00022989"/>
    </source>
</evidence>
<evidence type="ECO:0000256" key="1">
    <source>
        <dbReference type="ARBA" id="ARBA00004141"/>
    </source>
</evidence>
<feature type="transmembrane region" description="Helical" evidence="10">
    <location>
        <begin position="750"/>
        <end position="773"/>
    </location>
</feature>
<comment type="catalytic activity">
    <reaction evidence="9 10">
        <text>a long-chain fatty acyl-CoA + 2 NADPH + 2 H(+) = a long-chain primary fatty alcohol + 2 NADP(+) + CoA</text>
        <dbReference type="Rhea" id="RHEA:52716"/>
        <dbReference type="ChEBI" id="CHEBI:15378"/>
        <dbReference type="ChEBI" id="CHEBI:57287"/>
        <dbReference type="ChEBI" id="CHEBI:57783"/>
        <dbReference type="ChEBI" id="CHEBI:58349"/>
        <dbReference type="ChEBI" id="CHEBI:77396"/>
        <dbReference type="ChEBI" id="CHEBI:83139"/>
        <dbReference type="EC" id="1.2.1.84"/>
    </reaction>
</comment>
<dbReference type="STRING" id="597456.A0A0L7QWU6"/>
<evidence type="ECO:0000256" key="9">
    <source>
        <dbReference type="ARBA" id="ARBA00052530"/>
    </source>
</evidence>
<feature type="transmembrane region" description="Helical" evidence="10">
    <location>
        <begin position="866"/>
        <end position="889"/>
    </location>
</feature>
<dbReference type="GO" id="GO:0102965">
    <property type="term" value="F:alcohol-forming long-chain fatty acyl-CoA reductase activity"/>
    <property type="evidence" value="ECO:0007669"/>
    <property type="project" value="UniProtKB-EC"/>
</dbReference>
<feature type="domain" description="Fatty acyl-CoA reductase C-terminal" evidence="11">
    <location>
        <begin position="759"/>
        <end position="851"/>
    </location>
</feature>
<comment type="similarity">
    <text evidence="2 10">Belongs to the fatty acyl-CoA reductase family.</text>
</comment>